<gene>
    <name evidence="2" type="ORF">RUN39_v1_1150004</name>
</gene>
<reference evidence="2" key="1">
    <citation type="submission" date="2015-10" db="EMBL/GenBank/DDBJ databases">
        <authorList>
            <person name="Gilbert D.G."/>
        </authorList>
    </citation>
    <scope>NUCLEOTIDE SEQUENCE</scope>
    <source>
        <strain evidence="2">Phyl III-seqv23</strain>
    </source>
</reference>
<feature type="region of interest" description="Disordered" evidence="1">
    <location>
        <begin position="24"/>
        <end position="60"/>
    </location>
</feature>
<evidence type="ECO:0000313" key="2">
    <source>
        <dbReference type="EMBL" id="CUV15150.1"/>
    </source>
</evidence>
<sequence length="60" mass="6399">MTVSDPMANIDLLTQVIHVEPCGNSTTAVSPPLTGNQPPASTMMPRRTASRGRTYSLTRA</sequence>
<proteinExistence type="predicted"/>
<feature type="compositionally biased region" description="Polar residues" evidence="1">
    <location>
        <begin position="24"/>
        <end position="40"/>
    </location>
</feature>
<feature type="compositionally biased region" description="Polar residues" evidence="1">
    <location>
        <begin position="51"/>
        <end position="60"/>
    </location>
</feature>
<name>A0A0S4TYT0_RALSL</name>
<dbReference type="AlphaFoldDB" id="A0A0S4TYT0"/>
<protein>
    <submittedName>
        <fullName evidence="2">Uncharacterized protein</fullName>
    </submittedName>
</protein>
<organism evidence="2">
    <name type="scientific">Ralstonia solanacearum</name>
    <name type="common">Pseudomonas solanacearum</name>
    <dbReference type="NCBI Taxonomy" id="305"/>
    <lineage>
        <taxon>Bacteria</taxon>
        <taxon>Pseudomonadati</taxon>
        <taxon>Pseudomonadota</taxon>
        <taxon>Betaproteobacteria</taxon>
        <taxon>Burkholderiales</taxon>
        <taxon>Burkholderiaceae</taxon>
        <taxon>Ralstonia</taxon>
        <taxon>Ralstonia solanacearum species complex</taxon>
    </lineage>
</organism>
<dbReference type="EMBL" id="LN899819">
    <property type="protein sequence ID" value="CUV15150.1"/>
    <property type="molecule type" value="Genomic_DNA"/>
</dbReference>
<accession>A0A0S4TYT0</accession>
<evidence type="ECO:0000256" key="1">
    <source>
        <dbReference type="SAM" id="MobiDB-lite"/>
    </source>
</evidence>